<gene>
    <name evidence="1" type="ORF">U757_02195</name>
</gene>
<dbReference type="AlphaFoldDB" id="V8I9Q1"/>
<dbReference type="EMBL" id="AYRR01000002">
    <property type="protein sequence ID" value="ETD96997.1"/>
    <property type="molecule type" value="Genomic_DNA"/>
</dbReference>
<comment type="caution">
    <text evidence="1">The sequence shown here is derived from an EMBL/GenBank/DDBJ whole genome shotgun (WGS) entry which is preliminary data.</text>
</comment>
<reference evidence="1 2" key="1">
    <citation type="submission" date="2013-11" db="EMBL/GenBank/DDBJ databases">
        <title>Genome sequencing of Streptococcus mitis strains.</title>
        <authorList>
            <person name="Ikryannikova L.N."/>
            <person name="Ilina E.N."/>
            <person name="Kostryukova E.S."/>
            <person name="Karpova I.Y."/>
            <person name="Semashko T.A."/>
            <person name="Larin A.K."/>
            <person name="Ischenko D.S."/>
            <person name="Savinova T.A."/>
            <person name="Dubovickaya V.A."/>
            <person name="Sidorenko S.V."/>
            <person name="Govorun V.M."/>
        </authorList>
    </citation>
    <scope>NUCLEOTIDE SEQUENCE [LARGE SCALE GENOMIC DNA]</scope>
    <source>
        <strain evidence="1 2">21/39</strain>
    </source>
</reference>
<evidence type="ECO:0000313" key="2">
    <source>
        <dbReference type="Proteomes" id="UP000018717"/>
    </source>
</evidence>
<protein>
    <submittedName>
        <fullName evidence="1">Uncharacterized protein</fullName>
    </submittedName>
</protein>
<sequence length="34" mass="4020">MCQGGNYLKNFLIKALDSQATKEFLEEMHRIWFG</sequence>
<accession>V8I9Q1</accession>
<proteinExistence type="predicted"/>
<dbReference type="Proteomes" id="UP000018717">
    <property type="component" value="Unassembled WGS sequence"/>
</dbReference>
<organism evidence="1 2">
    <name type="scientific">Streptococcus mitis 21/39</name>
    <dbReference type="NCBI Taxonomy" id="1415765"/>
    <lineage>
        <taxon>Bacteria</taxon>
        <taxon>Bacillati</taxon>
        <taxon>Bacillota</taxon>
        <taxon>Bacilli</taxon>
        <taxon>Lactobacillales</taxon>
        <taxon>Streptococcaceae</taxon>
        <taxon>Streptococcus</taxon>
        <taxon>Streptococcus mitis group</taxon>
    </lineage>
</organism>
<name>V8I9Q1_STRMT</name>
<evidence type="ECO:0000313" key="1">
    <source>
        <dbReference type="EMBL" id="ETD96997.1"/>
    </source>
</evidence>